<keyword evidence="5" id="KW-1185">Reference proteome</keyword>
<keyword evidence="4" id="KW-0675">Receptor</keyword>
<evidence type="ECO:0000313" key="5">
    <source>
        <dbReference type="Proteomes" id="UP000053240"/>
    </source>
</evidence>
<keyword evidence="2 3" id="KW-0040">ANK repeat</keyword>
<dbReference type="PANTHER" id="PTHR24126">
    <property type="entry name" value="ANKYRIN REPEAT, PH AND SEC7 DOMAIN CONTAINING PROTEIN SECG-RELATED"/>
    <property type="match status" value="1"/>
</dbReference>
<evidence type="ECO:0000256" key="2">
    <source>
        <dbReference type="ARBA" id="ARBA00023043"/>
    </source>
</evidence>
<evidence type="ECO:0000256" key="3">
    <source>
        <dbReference type="PROSITE-ProRule" id="PRU00023"/>
    </source>
</evidence>
<evidence type="ECO:0000256" key="1">
    <source>
        <dbReference type="ARBA" id="ARBA00022737"/>
    </source>
</evidence>
<keyword evidence="4" id="KW-0808">Transferase</keyword>
<dbReference type="Gene3D" id="1.25.40.20">
    <property type="entry name" value="Ankyrin repeat-containing domain"/>
    <property type="match status" value="2"/>
</dbReference>
<dbReference type="SMART" id="SM00248">
    <property type="entry name" value="ANK"/>
    <property type="match status" value="4"/>
</dbReference>
<dbReference type="STRING" id="76193.A0A194RW00"/>
<dbReference type="PANTHER" id="PTHR24126:SF14">
    <property type="entry name" value="ANK_REP_REGION DOMAIN-CONTAINING PROTEIN"/>
    <property type="match status" value="1"/>
</dbReference>
<protein>
    <submittedName>
        <fullName evidence="4">Receptor-interacting serine/threonine-protein kinase 4</fullName>
    </submittedName>
</protein>
<gene>
    <name evidence="4" type="ORF">RR48_06105</name>
</gene>
<name>A0A194RW00_PAPMA</name>
<accession>A0A194RW00</accession>
<dbReference type="AlphaFoldDB" id="A0A194RW00"/>
<dbReference type="GO" id="GO:0016301">
    <property type="term" value="F:kinase activity"/>
    <property type="evidence" value="ECO:0007669"/>
    <property type="project" value="UniProtKB-KW"/>
</dbReference>
<dbReference type="InterPro" id="IPR002110">
    <property type="entry name" value="Ankyrin_rpt"/>
</dbReference>
<dbReference type="PROSITE" id="PS50297">
    <property type="entry name" value="ANK_REP_REGION"/>
    <property type="match status" value="2"/>
</dbReference>
<organism evidence="4 5">
    <name type="scientific">Papilio machaon</name>
    <name type="common">Old World swallowtail butterfly</name>
    <dbReference type="NCBI Taxonomy" id="76193"/>
    <lineage>
        <taxon>Eukaryota</taxon>
        <taxon>Metazoa</taxon>
        <taxon>Ecdysozoa</taxon>
        <taxon>Arthropoda</taxon>
        <taxon>Hexapoda</taxon>
        <taxon>Insecta</taxon>
        <taxon>Pterygota</taxon>
        <taxon>Neoptera</taxon>
        <taxon>Endopterygota</taxon>
        <taxon>Lepidoptera</taxon>
        <taxon>Glossata</taxon>
        <taxon>Ditrysia</taxon>
        <taxon>Papilionoidea</taxon>
        <taxon>Papilionidae</taxon>
        <taxon>Papilioninae</taxon>
        <taxon>Papilio</taxon>
    </lineage>
</organism>
<sequence>MHSFYWHYKILTFPSLETNFCGTLLFHSTRLGSNRSKEQSLLALRRAQSEFGAQSSIARSNTSSSLNRATWSQSQFAPLSSVMSSLPVDTTKEYFDAIDECNTSKVESLLTSGLINVDLKNLNFYDRTALHIAACNGDIELVHLLVNKFNASVNITDSRGQIPLEIATDYRNIDIVKFLIQKGSSNPEYAAPYLNTEEVEELFAAARANDIAEVTRLINENGLDVDTEDRSDNNRTLLEIAATNGYYDLVRLLVDQFHADVNHNDDLEESPLVMAMNNKHDNVANFLLERGATRVLADSSEDSDFSFKLPID</sequence>
<dbReference type="Proteomes" id="UP000053240">
    <property type="component" value="Unassembled WGS sequence"/>
</dbReference>
<keyword evidence="1" id="KW-0677">Repeat</keyword>
<dbReference type="InParanoid" id="A0A194RW00"/>
<dbReference type="InterPro" id="IPR036770">
    <property type="entry name" value="Ankyrin_rpt-contain_sf"/>
</dbReference>
<proteinExistence type="predicted"/>
<dbReference type="Pfam" id="PF12796">
    <property type="entry name" value="Ank_2"/>
    <property type="match status" value="2"/>
</dbReference>
<dbReference type="PROSITE" id="PS50088">
    <property type="entry name" value="ANK_REPEAT"/>
    <property type="match status" value="2"/>
</dbReference>
<dbReference type="SUPFAM" id="SSF48403">
    <property type="entry name" value="Ankyrin repeat"/>
    <property type="match status" value="1"/>
</dbReference>
<dbReference type="EMBL" id="KQ459700">
    <property type="protein sequence ID" value="KPJ20366.1"/>
    <property type="molecule type" value="Genomic_DNA"/>
</dbReference>
<feature type="repeat" description="ANK" evidence="3">
    <location>
        <begin position="125"/>
        <end position="158"/>
    </location>
</feature>
<feature type="repeat" description="ANK" evidence="3">
    <location>
        <begin position="159"/>
        <end position="185"/>
    </location>
</feature>
<reference evidence="4 5" key="1">
    <citation type="journal article" date="2015" name="Nat. Commun.">
        <title>Outbred genome sequencing and CRISPR/Cas9 gene editing in butterflies.</title>
        <authorList>
            <person name="Li X."/>
            <person name="Fan D."/>
            <person name="Zhang W."/>
            <person name="Liu G."/>
            <person name="Zhang L."/>
            <person name="Zhao L."/>
            <person name="Fang X."/>
            <person name="Chen L."/>
            <person name="Dong Y."/>
            <person name="Chen Y."/>
            <person name="Ding Y."/>
            <person name="Zhao R."/>
            <person name="Feng M."/>
            <person name="Zhu Y."/>
            <person name="Feng Y."/>
            <person name="Jiang X."/>
            <person name="Zhu D."/>
            <person name="Xiang H."/>
            <person name="Feng X."/>
            <person name="Li S."/>
            <person name="Wang J."/>
            <person name="Zhang G."/>
            <person name="Kronforst M.R."/>
            <person name="Wang W."/>
        </authorList>
    </citation>
    <scope>NUCLEOTIDE SEQUENCE [LARGE SCALE GENOMIC DNA]</scope>
    <source>
        <strain evidence="4">Ya'a_city_454_Pm</strain>
        <tissue evidence="4">Whole body</tissue>
    </source>
</reference>
<evidence type="ECO:0000313" key="4">
    <source>
        <dbReference type="EMBL" id="KPJ20366.1"/>
    </source>
</evidence>
<keyword evidence="4" id="KW-0418">Kinase</keyword>